<name>A0ABR8EIY7_9CYAN</name>
<comment type="caution">
    <text evidence="2">The sequence shown here is derived from an EMBL/GenBank/DDBJ whole genome shotgun (WGS) entry which is preliminary data.</text>
</comment>
<keyword evidence="1" id="KW-0812">Transmembrane</keyword>
<keyword evidence="3" id="KW-1185">Reference proteome</keyword>
<accession>A0ABR8EIY7</accession>
<evidence type="ECO:0000313" key="2">
    <source>
        <dbReference type="EMBL" id="MBD2546708.1"/>
    </source>
</evidence>
<protein>
    <submittedName>
        <fullName evidence="2">Uncharacterized protein</fullName>
    </submittedName>
</protein>
<dbReference type="EMBL" id="JACJSK010000045">
    <property type="protein sequence ID" value="MBD2546708.1"/>
    <property type="molecule type" value="Genomic_DNA"/>
</dbReference>
<keyword evidence="1" id="KW-1133">Transmembrane helix</keyword>
<organism evidence="2 3">
    <name type="scientific">Planktothricoides raciborskii FACHB-1370</name>
    <dbReference type="NCBI Taxonomy" id="2949576"/>
    <lineage>
        <taxon>Bacteria</taxon>
        <taxon>Bacillati</taxon>
        <taxon>Cyanobacteriota</taxon>
        <taxon>Cyanophyceae</taxon>
        <taxon>Oscillatoriophycideae</taxon>
        <taxon>Oscillatoriales</taxon>
        <taxon>Oscillatoriaceae</taxon>
        <taxon>Planktothricoides</taxon>
    </lineage>
</organism>
<evidence type="ECO:0000256" key="1">
    <source>
        <dbReference type="SAM" id="Phobius"/>
    </source>
</evidence>
<feature type="transmembrane region" description="Helical" evidence="1">
    <location>
        <begin position="92"/>
        <end position="120"/>
    </location>
</feature>
<reference evidence="2 3" key="1">
    <citation type="journal article" date="2020" name="ISME J.">
        <title>Comparative genomics reveals insights into cyanobacterial evolution and habitat adaptation.</title>
        <authorList>
            <person name="Chen M.Y."/>
            <person name="Teng W.K."/>
            <person name="Zhao L."/>
            <person name="Hu C.X."/>
            <person name="Zhou Y.K."/>
            <person name="Han B.P."/>
            <person name="Song L.R."/>
            <person name="Shu W.S."/>
        </authorList>
    </citation>
    <scope>NUCLEOTIDE SEQUENCE [LARGE SCALE GENOMIC DNA]</scope>
    <source>
        <strain evidence="2 3">FACHB-1370</strain>
    </source>
</reference>
<keyword evidence="1" id="KW-0472">Membrane</keyword>
<gene>
    <name evidence="2" type="ORF">H6G72_23305</name>
</gene>
<feature type="transmembrane region" description="Helical" evidence="1">
    <location>
        <begin position="66"/>
        <end position="86"/>
    </location>
</feature>
<dbReference type="Proteomes" id="UP000641954">
    <property type="component" value="Unassembled WGS sequence"/>
</dbReference>
<evidence type="ECO:0000313" key="3">
    <source>
        <dbReference type="Proteomes" id="UP000641954"/>
    </source>
</evidence>
<dbReference type="RefSeq" id="WP_190880007.1">
    <property type="nucleotide sequence ID" value="NZ_JACJSK010000045.1"/>
</dbReference>
<sequence length="227" mass="26911">MKVKYLPLENLPLKNHLKSNIFLNNTVYYYVYRFAPLTSPFLIFMVGFLLANLFLFIALGHEYIEILQLILVMFYAPVVLLCFFGGCGLLPIIFNFFITVFIPLYILYQIIKYIFLILYIKDYPKYIKISDSMIEIPKTLFSTGKTTVSIFYEYIKKITYCRGIFLPNSSHNFNCSHLLIETINFKYIIDTDFMSREAFNNLKLLFAYKEIQIDCDQRIFSLNNKHR</sequence>
<feature type="transmembrane region" description="Helical" evidence="1">
    <location>
        <begin position="41"/>
        <end position="59"/>
    </location>
</feature>
<proteinExistence type="predicted"/>